<gene>
    <name evidence="2" type="ORF">ACHAXA_000564</name>
</gene>
<dbReference type="EMBL" id="JALLPB020000001">
    <property type="protein sequence ID" value="KAL3827691.1"/>
    <property type="molecule type" value="Genomic_DNA"/>
</dbReference>
<reference evidence="2 3" key="1">
    <citation type="submission" date="2024-10" db="EMBL/GenBank/DDBJ databases">
        <title>Updated reference genomes for cyclostephanoid diatoms.</title>
        <authorList>
            <person name="Roberts W.R."/>
            <person name="Alverson A.J."/>
        </authorList>
    </citation>
    <scope>NUCLEOTIDE SEQUENCE [LARGE SCALE GENOMIC DNA]</scope>
    <source>
        <strain evidence="2 3">AJA228-03</strain>
    </source>
</reference>
<keyword evidence="3" id="KW-1185">Reference proteome</keyword>
<evidence type="ECO:0000313" key="3">
    <source>
        <dbReference type="Proteomes" id="UP001530377"/>
    </source>
</evidence>
<evidence type="ECO:0000259" key="1">
    <source>
        <dbReference type="Pfam" id="PF09353"/>
    </source>
</evidence>
<organism evidence="2 3">
    <name type="scientific">Cyclostephanos tholiformis</name>
    <dbReference type="NCBI Taxonomy" id="382380"/>
    <lineage>
        <taxon>Eukaryota</taxon>
        <taxon>Sar</taxon>
        <taxon>Stramenopiles</taxon>
        <taxon>Ochrophyta</taxon>
        <taxon>Bacillariophyta</taxon>
        <taxon>Coscinodiscophyceae</taxon>
        <taxon>Thalassiosirophycidae</taxon>
        <taxon>Stephanodiscales</taxon>
        <taxon>Stephanodiscaceae</taxon>
        <taxon>Cyclostephanos</taxon>
    </lineage>
</organism>
<dbReference type="InterPro" id="IPR018962">
    <property type="entry name" value="DUF1995"/>
</dbReference>
<dbReference type="PANTHER" id="PTHR35509:SF1">
    <property type="entry name" value="DOMAIN PROTEIN, PUTATIVE (DUF1995)-RELATED"/>
    <property type="match status" value="1"/>
</dbReference>
<name>A0ABD3SST9_9STRA</name>
<evidence type="ECO:0000313" key="2">
    <source>
        <dbReference type="EMBL" id="KAL3827691.1"/>
    </source>
</evidence>
<dbReference type="Proteomes" id="UP001530377">
    <property type="component" value="Unassembled WGS sequence"/>
</dbReference>
<dbReference type="Pfam" id="PF09353">
    <property type="entry name" value="DUF1995"/>
    <property type="match status" value="1"/>
</dbReference>
<feature type="domain" description="DUF1995" evidence="1">
    <location>
        <begin position="165"/>
        <end position="325"/>
    </location>
</feature>
<dbReference type="PANTHER" id="PTHR35509">
    <property type="entry name" value="DOMAIN PROTEIN, PUTATIVE (DUF1995)-RELATED"/>
    <property type="match status" value="1"/>
</dbReference>
<dbReference type="AlphaFoldDB" id="A0ABD3SST9"/>
<accession>A0ABD3SST9</accession>
<protein>
    <recommendedName>
        <fullName evidence="1">DUF1995 domain-containing protein</fullName>
    </recommendedName>
</protein>
<dbReference type="InterPro" id="IPR053021">
    <property type="entry name" value="Chloroplast_ADK"/>
</dbReference>
<proteinExistence type="predicted"/>
<comment type="caution">
    <text evidence="2">The sequence shown here is derived from an EMBL/GenBank/DDBJ whole genome shotgun (WGS) entry which is preliminary data.</text>
</comment>
<sequence>MFTSIAANACHQIHLASGGTTVRCRVDFDTSVGDETYTLLKSSTEFTQKFVSALCLACVDGVMEWRMGCSTRLANARAELIELRREMEEIGSTNDDDDVEGDGYGDFLDEDGSVVVIDEVGADDMCDMKSTGVVNAEARRKVIVEMETELLKLIANDGRDGAPWNGPRVRVYFPDEGSAALARRDWSTSVPPCVEFASCGGVQVSNTSSDVIVLFCCPRASEAEYVEKILYDIESSRGDGLLMSIMLNPLLVDMGVTGFGMAGRRLRERLIDGLVPAYYLRTLPWGALTRAWPRLFTVWKEDEDAEGGYTMIQAMDRLPSNPEVEDIYDISNGDMSAPKDGFGFLNSLGDFVNGMMRL</sequence>